<comment type="caution">
    <text evidence="1">The sequence shown here is derived from an EMBL/GenBank/DDBJ whole genome shotgun (WGS) entry which is preliminary data.</text>
</comment>
<reference evidence="1 2" key="1">
    <citation type="journal article" date="2021" name="Elife">
        <title>Chloroplast acquisition without the gene transfer in kleptoplastic sea slugs, Plakobranchus ocellatus.</title>
        <authorList>
            <person name="Maeda T."/>
            <person name="Takahashi S."/>
            <person name="Yoshida T."/>
            <person name="Shimamura S."/>
            <person name="Takaki Y."/>
            <person name="Nagai Y."/>
            <person name="Toyoda A."/>
            <person name="Suzuki Y."/>
            <person name="Arimoto A."/>
            <person name="Ishii H."/>
            <person name="Satoh N."/>
            <person name="Nishiyama T."/>
            <person name="Hasebe M."/>
            <person name="Maruyama T."/>
            <person name="Minagawa J."/>
            <person name="Obokata J."/>
            <person name="Shigenobu S."/>
        </authorList>
    </citation>
    <scope>NUCLEOTIDE SEQUENCE [LARGE SCALE GENOMIC DNA]</scope>
</reference>
<evidence type="ECO:0000313" key="2">
    <source>
        <dbReference type="Proteomes" id="UP000735302"/>
    </source>
</evidence>
<keyword evidence="2" id="KW-1185">Reference proteome</keyword>
<organism evidence="1 2">
    <name type="scientific">Plakobranchus ocellatus</name>
    <dbReference type="NCBI Taxonomy" id="259542"/>
    <lineage>
        <taxon>Eukaryota</taxon>
        <taxon>Metazoa</taxon>
        <taxon>Spiralia</taxon>
        <taxon>Lophotrochozoa</taxon>
        <taxon>Mollusca</taxon>
        <taxon>Gastropoda</taxon>
        <taxon>Heterobranchia</taxon>
        <taxon>Euthyneura</taxon>
        <taxon>Panpulmonata</taxon>
        <taxon>Sacoglossa</taxon>
        <taxon>Placobranchoidea</taxon>
        <taxon>Plakobranchidae</taxon>
        <taxon>Plakobranchus</taxon>
    </lineage>
</organism>
<accession>A0AAV3ZWW7</accession>
<dbReference type="EMBL" id="BLXT01002928">
    <property type="protein sequence ID" value="GFN99040.1"/>
    <property type="molecule type" value="Genomic_DNA"/>
</dbReference>
<dbReference type="Proteomes" id="UP000735302">
    <property type="component" value="Unassembled WGS sequence"/>
</dbReference>
<dbReference type="AlphaFoldDB" id="A0AAV3ZWW7"/>
<protein>
    <submittedName>
        <fullName evidence="1">Uncharacterized protein</fullName>
    </submittedName>
</protein>
<evidence type="ECO:0000313" key="1">
    <source>
        <dbReference type="EMBL" id="GFN99040.1"/>
    </source>
</evidence>
<gene>
    <name evidence="1" type="ORF">PoB_002554600</name>
</gene>
<sequence>MLLEIPAIMNQKLRESRRDYNWRTISNPTWSVTAAAIGNIMLFGMRPPSVATSCCLECDRLLTQHHAVWMATAFCCNIILFGWRPPSVAISCCLDGDRFLSQHHAVWMATATSCLLVL</sequence>
<name>A0AAV3ZWW7_9GAST</name>
<proteinExistence type="predicted"/>